<accession>A0A8D0QZR4</accession>
<dbReference type="AlphaFoldDB" id="A0A8D0QZR4"/>
<keyword evidence="1" id="KW-0472">Membrane</keyword>
<feature type="transmembrane region" description="Helical" evidence="1">
    <location>
        <begin position="111"/>
        <end position="136"/>
    </location>
</feature>
<keyword evidence="1" id="KW-1133">Transmembrane helix</keyword>
<protein>
    <submittedName>
        <fullName evidence="2">Uncharacterized protein</fullName>
    </submittedName>
</protein>
<feature type="transmembrane region" description="Helical" evidence="1">
    <location>
        <begin position="73"/>
        <end position="91"/>
    </location>
</feature>
<evidence type="ECO:0000313" key="2">
    <source>
        <dbReference type="Ensembl" id="ENSSSCP00025008512.1"/>
    </source>
</evidence>
<reference evidence="2" key="1">
    <citation type="submission" date="2025-08" db="UniProtKB">
        <authorList>
            <consortium name="Ensembl"/>
        </authorList>
    </citation>
    <scope>IDENTIFICATION</scope>
</reference>
<proteinExistence type="predicted"/>
<feature type="transmembrane region" description="Helical" evidence="1">
    <location>
        <begin position="25"/>
        <end position="43"/>
    </location>
</feature>
<evidence type="ECO:0000313" key="3">
    <source>
        <dbReference type="Proteomes" id="UP000694727"/>
    </source>
</evidence>
<keyword evidence="1" id="KW-0812">Transmembrane</keyword>
<organism evidence="2 3">
    <name type="scientific">Sus scrofa</name>
    <name type="common">Pig</name>
    <dbReference type="NCBI Taxonomy" id="9823"/>
    <lineage>
        <taxon>Eukaryota</taxon>
        <taxon>Metazoa</taxon>
        <taxon>Chordata</taxon>
        <taxon>Craniata</taxon>
        <taxon>Vertebrata</taxon>
        <taxon>Euteleostomi</taxon>
        <taxon>Mammalia</taxon>
        <taxon>Eutheria</taxon>
        <taxon>Laurasiatheria</taxon>
        <taxon>Artiodactyla</taxon>
        <taxon>Suina</taxon>
        <taxon>Suidae</taxon>
        <taxon>Sus</taxon>
    </lineage>
</organism>
<name>A0A8D0QZR4_PIG</name>
<evidence type="ECO:0000256" key="1">
    <source>
        <dbReference type="SAM" id="Phobius"/>
    </source>
</evidence>
<dbReference type="Ensembl" id="ENSSSCT00025020712.1">
    <property type="protein sequence ID" value="ENSSSCP00025008512.1"/>
    <property type="gene ID" value="ENSSSCG00025015467.1"/>
</dbReference>
<dbReference type="Proteomes" id="UP000694727">
    <property type="component" value="Unplaced"/>
</dbReference>
<sequence length="137" mass="15916">MLILTMLILLIQEHGISFHLFVSSLISFISVLQFSVYRSFVFLGRFIPRYLILFDPMVNEMVFLISLSDLSLLLYRNAINFCVLILHLATFPNSFMSSKSFLVMSLGFYRYSIMSSQTVLVLLPLFQFGFLLFLFLL</sequence>